<reference evidence="1" key="1">
    <citation type="submission" date="2020-02" db="EMBL/GenBank/DDBJ databases">
        <authorList>
            <person name="Meier V. D."/>
        </authorList>
    </citation>
    <scope>NUCLEOTIDE SEQUENCE</scope>
    <source>
        <strain evidence="1">AVDCRST_MAG14</strain>
    </source>
</reference>
<protein>
    <submittedName>
        <fullName evidence="1">Uncharacterized protein</fullName>
    </submittedName>
</protein>
<accession>A0A6J4QJB6</accession>
<proteinExistence type="predicted"/>
<dbReference type="AlphaFoldDB" id="A0A6J4QJB6"/>
<name>A0A6J4QJB6_9ACTN</name>
<dbReference type="EMBL" id="CADCVG010000020">
    <property type="protein sequence ID" value="CAA9446535.1"/>
    <property type="molecule type" value="Genomic_DNA"/>
</dbReference>
<gene>
    <name evidence="1" type="ORF">AVDCRST_MAG14-459</name>
</gene>
<organism evidence="1">
    <name type="scientific">uncultured Rubrobacteraceae bacterium</name>
    <dbReference type="NCBI Taxonomy" id="349277"/>
    <lineage>
        <taxon>Bacteria</taxon>
        <taxon>Bacillati</taxon>
        <taxon>Actinomycetota</taxon>
        <taxon>Rubrobacteria</taxon>
        <taxon>Rubrobacterales</taxon>
        <taxon>Rubrobacteraceae</taxon>
        <taxon>environmental samples</taxon>
    </lineage>
</organism>
<sequence length="51" mass="5900">MDHCEVRRWEAWHRYITPCLLAHAFLVVTCLAARNEEVGDETRKKGISISS</sequence>
<evidence type="ECO:0000313" key="1">
    <source>
        <dbReference type="EMBL" id="CAA9446535.1"/>
    </source>
</evidence>